<dbReference type="Pfam" id="PF06294">
    <property type="entry name" value="CH_2"/>
    <property type="match status" value="1"/>
</dbReference>
<dbReference type="InterPro" id="IPR010441">
    <property type="entry name" value="CH_2"/>
</dbReference>
<organism evidence="2 3">
    <name type="scientific">Symbiodinium necroappetens</name>
    <dbReference type="NCBI Taxonomy" id="1628268"/>
    <lineage>
        <taxon>Eukaryota</taxon>
        <taxon>Sar</taxon>
        <taxon>Alveolata</taxon>
        <taxon>Dinophyceae</taxon>
        <taxon>Suessiales</taxon>
        <taxon>Symbiodiniaceae</taxon>
        <taxon>Symbiodinium</taxon>
    </lineage>
</organism>
<dbReference type="InterPro" id="IPR052634">
    <property type="entry name" value="Sperm_flagellar-bone_growth"/>
</dbReference>
<evidence type="ECO:0000259" key="1">
    <source>
        <dbReference type="PROSITE" id="PS50021"/>
    </source>
</evidence>
<keyword evidence="3" id="KW-1185">Reference proteome</keyword>
<protein>
    <submittedName>
        <fullName evidence="2">SPEF2 protein</fullName>
    </submittedName>
</protein>
<dbReference type="PANTHER" id="PTHR14919">
    <property type="entry name" value="KPL2-RELATED"/>
    <property type="match status" value="1"/>
</dbReference>
<evidence type="ECO:0000313" key="3">
    <source>
        <dbReference type="Proteomes" id="UP000601435"/>
    </source>
</evidence>
<dbReference type="AlphaFoldDB" id="A0A812Q2I3"/>
<accession>A0A812Q2I3</accession>
<dbReference type="InterPro" id="IPR001715">
    <property type="entry name" value="CH_dom"/>
</dbReference>
<dbReference type="Proteomes" id="UP000601435">
    <property type="component" value="Unassembled WGS sequence"/>
</dbReference>
<dbReference type="OrthoDB" id="423550at2759"/>
<proteinExistence type="predicted"/>
<dbReference type="PANTHER" id="PTHR14919:SF0">
    <property type="entry name" value="SPERM FLAGELLAR PROTEIN 2"/>
    <property type="match status" value="1"/>
</dbReference>
<comment type="caution">
    <text evidence="2">The sequence shown here is derived from an EMBL/GenBank/DDBJ whole genome shotgun (WGS) entry which is preliminary data.</text>
</comment>
<dbReference type="Gene3D" id="1.10.418.10">
    <property type="entry name" value="Calponin-like domain"/>
    <property type="match status" value="1"/>
</dbReference>
<dbReference type="SUPFAM" id="SSF47576">
    <property type="entry name" value="Calponin-homology domain, CH-domain"/>
    <property type="match status" value="1"/>
</dbReference>
<dbReference type="PROSITE" id="PS50021">
    <property type="entry name" value="CH"/>
    <property type="match status" value="1"/>
</dbReference>
<gene>
    <name evidence="2" type="primary">SPEF2</name>
    <name evidence="2" type="ORF">SNEC2469_LOCUS9979</name>
</gene>
<evidence type="ECO:0000313" key="2">
    <source>
        <dbReference type="EMBL" id="CAE7371404.1"/>
    </source>
</evidence>
<sequence length="380" mass="42750">MSELLQNWLNNEVGLSTNVSNFEKDFASGYLFGEILHKFWQADSEQFQNKNSHQAKIANFKTLEPILKALGIKCNATLINAVMNGERGAALRLLYQLKMASERSERPILALQASSLETQVRQARMEKLTRKFELEKHKQEIVAYEMDVIEQAHVEEQRQIHRFSLRERLRQNRAAKDEWEARGQELWQENMKVRMARESAEARFNEVVFKKQKEKDRQTRSLATSEVLQGTKDFETGLISLGLSRKLEALSHLYRAVAHERTVASKRYCFAQNRRISAAPAVRPVGSEDIPQILKLSFAGAGRQSLAPPHALAKAVSGSSGFGFGCLGKKRCVARESNASQSAGDMSLVIWSLTQCCVVVASDEPARTAAGHGFARLIME</sequence>
<dbReference type="GO" id="GO:0005737">
    <property type="term" value="C:cytoplasm"/>
    <property type="evidence" value="ECO:0007669"/>
    <property type="project" value="UniProtKB-ARBA"/>
</dbReference>
<dbReference type="EMBL" id="CAJNJA010015954">
    <property type="protein sequence ID" value="CAE7371404.1"/>
    <property type="molecule type" value="Genomic_DNA"/>
</dbReference>
<reference evidence="2" key="1">
    <citation type="submission" date="2021-02" db="EMBL/GenBank/DDBJ databases">
        <authorList>
            <person name="Dougan E. K."/>
            <person name="Rhodes N."/>
            <person name="Thang M."/>
            <person name="Chan C."/>
        </authorList>
    </citation>
    <scope>NUCLEOTIDE SEQUENCE</scope>
</reference>
<feature type="domain" description="Calponin-homology (CH)" evidence="1">
    <location>
        <begin position="1"/>
        <end position="102"/>
    </location>
</feature>
<name>A0A812Q2I3_9DINO</name>
<dbReference type="InterPro" id="IPR036872">
    <property type="entry name" value="CH_dom_sf"/>
</dbReference>